<protein>
    <submittedName>
        <fullName evidence="1">Uncharacterized protein</fullName>
    </submittedName>
</protein>
<evidence type="ECO:0000313" key="1">
    <source>
        <dbReference type="EMBL" id="SDY62451.1"/>
    </source>
</evidence>
<dbReference type="AlphaFoldDB" id="A0A1H3LDJ8"/>
<name>A0A1H3LDJ8_9GAMM</name>
<dbReference type="RefSeq" id="WP_086185848.1">
    <property type="nucleotide sequence ID" value="NZ_FNPK01000017.1"/>
</dbReference>
<evidence type="ECO:0000313" key="2">
    <source>
        <dbReference type="Proteomes" id="UP000199035"/>
    </source>
</evidence>
<organism evidence="1 2">
    <name type="scientific">Acinetobacter kyonggiensis</name>
    <dbReference type="NCBI Taxonomy" id="595670"/>
    <lineage>
        <taxon>Bacteria</taxon>
        <taxon>Pseudomonadati</taxon>
        <taxon>Pseudomonadota</taxon>
        <taxon>Gammaproteobacteria</taxon>
        <taxon>Moraxellales</taxon>
        <taxon>Moraxellaceae</taxon>
        <taxon>Acinetobacter</taxon>
    </lineage>
</organism>
<sequence>MSNHYKLEEVTASNDEGDTVIIKRIYEPKPNRGLDSNIGGNIYQPSNRIVIDGQVIKLTLDSCFHHPKNRKIYSI</sequence>
<dbReference type="Proteomes" id="UP000199035">
    <property type="component" value="Unassembled WGS sequence"/>
</dbReference>
<keyword evidence="2" id="KW-1185">Reference proteome</keyword>
<dbReference type="EMBL" id="FNPK01000017">
    <property type="protein sequence ID" value="SDY62451.1"/>
    <property type="molecule type" value="Genomic_DNA"/>
</dbReference>
<reference evidence="2" key="1">
    <citation type="submission" date="2016-10" db="EMBL/GenBank/DDBJ databases">
        <authorList>
            <person name="Varghese N."/>
            <person name="Submissions S."/>
        </authorList>
    </citation>
    <scope>NUCLEOTIDE SEQUENCE [LARGE SCALE GENOMIC DNA]</scope>
    <source>
        <strain evidence="2">ANC 5109</strain>
    </source>
</reference>
<proteinExistence type="predicted"/>
<gene>
    <name evidence="1" type="ORF">SAMN05421643_11728</name>
</gene>
<accession>A0A1H3LDJ8</accession>